<keyword evidence="12" id="KW-0648">Protein biosynthesis</keyword>
<evidence type="ECO:0000256" key="1">
    <source>
        <dbReference type="ARBA" id="ARBA00001947"/>
    </source>
</evidence>
<proteinExistence type="inferred from homology"/>
<comment type="caution">
    <text evidence="17">The sequence shown here is derived from an EMBL/GenBank/DDBJ whole genome shotgun (WGS) entry which is preliminary data.</text>
</comment>
<dbReference type="Proteomes" id="UP000034235">
    <property type="component" value="Unassembled WGS sequence"/>
</dbReference>
<evidence type="ECO:0000313" key="18">
    <source>
        <dbReference type="Proteomes" id="UP000034235"/>
    </source>
</evidence>
<evidence type="ECO:0000256" key="6">
    <source>
        <dbReference type="ARBA" id="ARBA00022490"/>
    </source>
</evidence>
<keyword evidence="13" id="KW-0030">Aminoacyl-tRNA synthetase</keyword>
<dbReference type="InterPro" id="IPR014729">
    <property type="entry name" value="Rossmann-like_a/b/a_fold"/>
</dbReference>
<keyword evidence="9" id="KW-0547">Nucleotide-binding</keyword>
<organism evidence="17 18">
    <name type="scientific">Candidatus Daviesbacteria bacterium GW2011_GWA2_38_24</name>
    <dbReference type="NCBI Taxonomy" id="1618422"/>
    <lineage>
        <taxon>Bacteria</taxon>
        <taxon>Candidatus Daviesiibacteriota</taxon>
    </lineage>
</organism>
<comment type="catalytic activity">
    <reaction evidence="15">
        <text>tRNA(Ile) + L-isoleucine + ATP = L-isoleucyl-tRNA(Ile) + AMP + diphosphate</text>
        <dbReference type="Rhea" id="RHEA:11060"/>
        <dbReference type="Rhea" id="RHEA-COMP:9666"/>
        <dbReference type="Rhea" id="RHEA-COMP:9695"/>
        <dbReference type="ChEBI" id="CHEBI:30616"/>
        <dbReference type="ChEBI" id="CHEBI:33019"/>
        <dbReference type="ChEBI" id="CHEBI:58045"/>
        <dbReference type="ChEBI" id="CHEBI:78442"/>
        <dbReference type="ChEBI" id="CHEBI:78528"/>
        <dbReference type="ChEBI" id="CHEBI:456215"/>
        <dbReference type="EC" id="6.1.1.5"/>
    </reaction>
</comment>
<accession>A0A0G0JF83</accession>
<comment type="similarity">
    <text evidence="3">Belongs to the class-I aminoacyl-tRNA synthetase family. IleS type 2 subfamily.</text>
</comment>
<dbReference type="GO" id="GO:0004822">
    <property type="term" value="F:isoleucine-tRNA ligase activity"/>
    <property type="evidence" value="ECO:0007669"/>
    <property type="project" value="UniProtKB-EC"/>
</dbReference>
<keyword evidence="10" id="KW-0862">Zinc</keyword>
<dbReference type="PATRIC" id="fig|1618422.5.peg.845"/>
<dbReference type="FunFam" id="3.40.50.620:FF:000063">
    <property type="entry name" value="Isoleucine--tRNA ligase"/>
    <property type="match status" value="1"/>
</dbReference>
<dbReference type="EC" id="6.1.1.5" evidence="5"/>
<dbReference type="GO" id="GO:0046872">
    <property type="term" value="F:metal ion binding"/>
    <property type="evidence" value="ECO:0007669"/>
    <property type="project" value="UniProtKB-KW"/>
</dbReference>
<dbReference type="InterPro" id="IPR023586">
    <property type="entry name" value="Ile-tRNA-ligase_type2"/>
</dbReference>
<dbReference type="SUPFAM" id="SSF52374">
    <property type="entry name" value="Nucleotidylyl transferase"/>
    <property type="match status" value="1"/>
</dbReference>
<evidence type="ECO:0000313" key="17">
    <source>
        <dbReference type="EMBL" id="KKQ66328.1"/>
    </source>
</evidence>
<keyword evidence="11" id="KW-0067">ATP-binding</keyword>
<protein>
    <recommendedName>
        <fullName evidence="5">isoleucine--tRNA ligase</fullName>
        <ecNumber evidence="5">6.1.1.5</ecNumber>
    </recommendedName>
</protein>
<evidence type="ECO:0000256" key="13">
    <source>
        <dbReference type="ARBA" id="ARBA00023146"/>
    </source>
</evidence>
<dbReference type="Gene3D" id="3.40.50.620">
    <property type="entry name" value="HUPs"/>
    <property type="match status" value="1"/>
</dbReference>
<evidence type="ECO:0000256" key="9">
    <source>
        <dbReference type="ARBA" id="ARBA00022741"/>
    </source>
</evidence>
<evidence type="ECO:0000256" key="10">
    <source>
        <dbReference type="ARBA" id="ARBA00022833"/>
    </source>
</evidence>
<dbReference type="GO" id="GO:0005737">
    <property type="term" value="C:cytoplasm"/>
    <property type="evidence" value="ECO:0007669"/>
    <property type="project" value="UniProtKB-SubCell"/>
</dbReference>
<dbReference type="GO" id="GO:0006428">
    <property type="term" value="P:isoleucyl-tRNA aminoacylation"/>
    <property type="evidence" value="ECO:0007669"/>
    <property type="project" value="TreeGrafter"/>
</dbReference>
<reference evidence="17 18" key="1">
    <citation type="journal article" date="2015" name="Nature">
        <title>rRNA introns, odd ribosomes, and small enigmatic genomes across a large radiation of phyla.</title>
        <authorList>
            <person name="Brown C.T."/>
            <person name="Hug L.A."/>
            <person name="Thomas B.C."/>
            <person name="Sharon I."/>
            <person name="Castelle C.J."/>
            <person name="Singh A."/>
            <person name="Wilkins M.J."/>
            <person name="Williams K.H."/>
            <person name="Banfield J.F."/>
        </authorList>
    </citation>
    <scope>NUCLEOTIDE SEQUENCE [LARGE SCALE GENOMIC DNA]</scope>
</reference>
<dbReference type="InterPro" id="IPR002300">
    <property type="entry name" value="aa-tRNA-synth_Ia"/>
</dbReference>
<comment type="subunit">
    <text evidence="4">Monomer.</text>
</comment>
<feature type="domain" description="Aminoacyl-tRNA synthetase class Ia" evidence="16">
    <location>
        <begin position="20"/>
        <end position="204"/>
    </location>
</feature>
<dbReference type="Pfam" id="PF00133">
    <property type="entry name" value="tRNA-synt_1"/>
    <property type="match status" value="1"/>
</dbReference>
<evidence type="ECO:0000256" key="3">
    <source>
        <dbReference type="ARBA" id="ARBA00007078"/>
    </source>
</evidence>
<sequence>MGNEKVQNIKSDVALREEAILQFWKENKTFEKSLKQTEGKREFVFYDGPVTANSKPVLHTMEPFSFKDIIPRYKTMRGYHVRRKGGWDTHGLPVELQIEKKLGFQSKNDIENYGIANFNKLCKESVWEYIGLWKNFTARMGYWADQENAYVTYHNDYIESVWNVLKKINDQNLLYKNYKVVPWCPRCGTALSSHELAQGYEEVKDLSVYVKFRIKSPSTSHSTLRVSDSMSSGRANSCKKTIINNY</sequence>
<evidence type="ECO:0000256" key="15">
    <source>
        <dbReference type="ARBA" id="ARBA00048359"/>
    </source>
</evidence>
<dbReference type="EMBL" id="LBUP01000006">
    <property type="protein sequence ID" value="KKQ66328.1"/>
    <property type="molecule type" value="Genomic_DNA"/>
</dbReference>
<evidence type="ECO:0000256" key="11">
    <source>
        <dbReference type="ARBA" id="ARBA00022840"/>
    </source>
</evidence>
<dbReference type="PANTHER" id="PTHR42780">
    <property type="entry name" value="SOLEUCYL-TRNA SYNTHETASE"/>
    <property type="match status" value="1"/>
</dbReference>
<comment type="subcellular location">
    <subcellularLocation>
        <location evidence="2">Cytoplasm</location>
    </subcellularLocation>
</comment>
<evidence type="ECO:0000256" key="2">
    <source>
        <dbReference type="ARBA" id="ARBA00004496"/>
    </source>
</evidence>
<evidence type="ECO:0000256" key="14">
    <source>
        <dbReference type="ARBA" id="ARBA00025217"/>
    </source>
</evidence>
<evidence type="ECO:0000256" key="12">
    <source>
        <dbReference type="ARBA" id="ARBA00022917"/>
    </source>
</evidence>
<evidence type="ECO:0000256" key="7">
    <source>
        <dbReference type="ARBA" id="ARBA00022598"/>
    </source>
</evidence>
<keyword evidence="7 17" id="KW-0436">Ligase</keyword>
<comment type="cofactor">
    <cofactor evidence="1">
        <name>Zn(2+)</name>
        <dbReference type="ChEBI" id="CHEBI:29105"/>
    </cofactor>
</comment>
<dbReference type="AlphaFoldDB" id="A0A0G0JF83"/>
<evidence type="ECO:0000256" key="8">
    <source>
        <dbReference type="ARBA" id="ARBA00022723"/>
    </source>
</evidence>
<evidence type="ECO:0000259" key="16">
    <source>
        <dbReference type="Pfam" id="PF00133"/>
    </source>
</evidence>
<gene>
    <name evidence="17" type="ORF">US86_C0006G0008</name>
</gene>
<evidence type="ECO:0000256" key="4">
    <source>
        <dbReference type="ARBA" id="ARBA00011245"/>
    </source>
</evidence>
<name>A0A0G0JF83_9BACT</name>
<keyword evidence="8" id="KW-0479">Metal-binding</keyword>
<dbReference type="PANTHER" id="PTHR42780:SF1">
    <property type="entry name" value="ISOLEUCINE--TRNA LIGASE, CYTOPLASMIC"/>
    <property type="match status" value="1"/>
</dbReference>
<keyword evidence="6" id="KW-0963">Cytoplasm</keyword>
<dbReference type="GO" id="GO:0005524">
    <property type="term" value="F:ATP binding"/>
    <property type="evidence" value="ECO:0007669"/>
    <property type="project" value="UniProtKB-KW"/>
</dbReference>
<evidence type="ECO:0000256" key="5">
    <source>
        <dbReference type="ARBA" id="ARBA00013165"/>
    </source>
</evidence>
<comment type="function">
    <text evidence="14">Catalyzes the attachment of isoleucine to tRNA(Ile). As IleRS can inadvertently accommodate and process structurally similar amino acids such as valine, to avoid such errors it has two additional distinct tRNA(Ile)-dependent editing activities. One activity is designated as 'pretransfer' editing and involves the hydrolysis of activated Val-AMP. The other activity is designated 'posttransfer' editing and involves deacylation of mischarged Val-tRNA(Ile).</text>
</comment>